<gene>
    <name evidence="3" type="ORF">M0L44_03455</name>
</gene>
<dbReference type="EMBL" id="JAMXMC010000002">
    <property type="protein sequence ID" value="MCO5975781.1"/>
    <property type="molecule type" value="Genomic_DNA"/>
</dbReference>
<dbReference type="Pfam" id="PF13439">
    <property type="entry name" value="Glyco_transf_4"/>
    <property type="match status" value="1"/>
</dbReference>
<dbReference type="Gene3D" id="3.40.50.2000">
    <property type="entry name" value="Glycogen Phosphorylase B"/>
    <property type="match status" value="2"/>
</dbReference>
<name>A0ABT1BHT4_9BURK</name>
<sequence>MSGAPRLRVGIDATALVARPTGVGNYIARLLEPMVRAHPEAEFVLFSNDAVSFPALSNVRFRSSSPKRRGPYWQNTHLRAMLAEERPDVFWAANGLLPIWQPQGMASVVTVHDLVYKFAPETLPFVSLWGRRIGQRMAVAAADKLVYVSQATADDACAAYGRAADAIIPPLADNSFKRPAASAVTAMCQRLGLPEHYLLTLGTLEPRKNIVALVDAYLNRREAGAALPLLVIAGGKGWLDNDIAARLERGEALGFVRRLGYVDLSDLPALYAGCDAFLMPSLYEGFGMPLLEGQLCGAPVIHGPHASMREAAGGLGVTTPTNVAGIEEMLDALAAGTLALACRLRSDIVNDPKLSSSQLWSLISEAAASRGRRPS</sequence>
<dbReference type="SUPFAM" id="SSF53756">
    <property type="entry name" value="UDP-Glycosyltransferase/glycogen phosphorylase"/>
    <property type="match status" value="1"/>
</dbReference>
<evidence type="ECO:0000313" key="3">
    <source>
        <dbReference type="EMBL" id="MCO5975781.1"/>
    </source>
</evidence>
<dbReference type="CDD" id="cd03809">
    <property type="entry name" value="GT4_MtfB-like"/>
    <property type="match status" value="1"/>
</dbReference>
<proteinExistence type="predicted"/>
<accession>A0ABT1BHT4</accession>
<dbReference type="PANTHER" id="PTHR46401">
    <property type="entry name" value="GLYCOSYLTRANSFERASE WBBK-RELATED"/>
    <property type="match status" value="1"/>
</dbReference>
<organism evidence="3 4">
    <name type="scientific">Ideonella oryzae</name>
    <dbReference type="NCBI Taxonomy" id="2937441"/>
    <lineage>
        <taxon>Bacteria</taxon>
        <taxon>Pseudomonadati</taxon>
        <taxon>Pseudomonadota</taxon>
        <taxon>Betaproteobacteria</taxon>
        <taxon>Burkholderiales</taxon>
        <taxon>Sphaerotilaceae</taxon>
        <taxon>Ideonella</taxon>
    </lineage>
</organism>
<dbReference type="Pfam" id="PF13692">
    <property type="entry name" value="Glyco_trans_1_4"/>
    <property type="match status" value="1"/>
</dbReference>
<dbReference type="Proteomes" id="UP001204851">
    <property type="component" value="Unassembled WGS sequence"/>
</dbReference>
<evidence type="ECO:0000256" key="1">
    <source>
        <dbReference type="ARBA" id="ARBA00022679"/>
    </source>
</evidence>
<keyword evidence="1" id="KW-0808">Transferase</keyword>
<evidence type="ECO:0000313" key="4">
    <source>
        <dbReference type="Proteomes" id="UP001204851"/>
    </source>
</evidence>
<dbReference type="RefSeq" id="WP_252768216.1">
    <property type="nucleotide sequence ID" value="NZ_JAMXMC010000002.1"/>
</dbReference>
<protein>
    <submittedName>
        <fullName evidence="3">Glycosyltransferase family 4 protein</fullName>
    </submittedName>
</protein>
<dbReference type="InterPro" id="IPR028098">
    <property type="entry name" value="Glyco_trans_4-like_N"/>
</dbReference>
<evidence type="ECO:0000259" key="2">
    <source>
        <dbReference type="Pfam" id="PF13439"/>
    </source>
</evidence>
<feature type="domain" description="Glycosyltransferase subfamily 4-like N-terminal" evidence="2">
    <location>
        <begin position="22"/>
        <end position="165"/>
    </location>
</feature>
<reference evidence="3 4" key="1">
    <citation type="submission" date="2022-06" db="EMBL/GenBank/DDBJ databases">
        <title>Ideonella sp. NS12-5 Genome sequencing and assembly.</title>
        <authorList>
            <person name="Jung Y."/>
        </authorList>
    </citation>
    <scope>NUCLEOTIDE SEQUENCE [LARGE SCALE GENOMIC DNA]</scope>
    <source>
        <strain evidence="3 4">NS12-5</strain>
    </source>
</reference>
<keyword evidence="4" id="KW-1185">Reference proteome</keyword>
<comment type="caution">
    <text evidence="3">The sequence shown here is derived from an EMBL/GenBank/DDBJ whole genome shotgun (WGS) entry which is preliminary data.</text>
</comment>
<dbReference type="PANTHER" id="PTHR46401:SF2">
    <property type="entry name" value="GLYCOSYLTRANSFERASE WBBK-RELATED"/>
    <property type="match status" value="1"/>
</dbReference>